<dbReference type="InterPro" id="IPR020635">
    <property type="entry name" value="Tyr_kinase_cat_dom"/>
</dbReference>
<gene>
    <name evidence="19" type="ORF">OSB1V03_LOCUS18026</name>
</gene>
<dbReference type="GO" id="GO:0005524">
    <property type="term" value="F:ATP binding"/>
    <property type="evidence" value="ECO:0007669"/>
    <property type="project" value="UniProtKB-UniRule"/>
</dbReference>
<dbReference type="Pfam" id="PF07714">
    <property type="entry name" value="PK_Tyr_Ser-Thr"/>
    <property type="match status" value="1"/>
</dbReference>
<dbReference type="InterPro" id="IPR001245">
    <property type="entry name" value="Ser-Thr/Tyr_kinase_cat_dom"/>
</dbReference>
<dbReference type="GO" id="GO:0044218">
    <property type="term" value="C:other organism cell membrane"/>
    <property type="evidence" value="ECO:0007669"/>
    <property type="project" value="UniProtKB-KW"/>
</dbReference>
<dbReference type="InterPro" id="IPR000980">
    <property type="entry name" value="SH2"/>
</dbReference>
<evidence type="ECO:0000256" key="7">
    <source>
        <dbReference type="ARBA" id="ARBA00022777"/>
    </source>
</evidence>
<evidence type="ECO:0000256" key="1">
    <source>
        <dbReference type="ARBA" id="ARBA00004175"/>
    </source>
</evidence>
<dbReference type="OrthoDB" id="67310at2759"/>
<evidence type="ECO:0000256" key="12">
    <source>
        <dbReference type="ARBA" id="ARBA00051245"/>
    </source>
</evidence>
<dbReference type="InterPro" id="IPR000719">
    <property type="entry name" value="Prot_kinase_dom"/>
</dbReference>
<keyword evidence="13" id="KW-0040">ANK repeat</keyword>
<feature type="domain" description="Protein kinase" evidence="18">
    <location>
        <begin position="387"/>
        <end position="656"/>
    </location>
</feature>
<evidence type="ECO:0000256" key="9">
    <source>
        <dbReference type="ARBA" id="ARBA00023028"/>
    </source>
</evidence>
<evidence type="ECO:0000256" key="4">
    <source>
        <dbReference type="ARBA" id="ARBA00022553"/>
    </source>
</evidence>
<keyword evidence="5 16" id="KW-0808">Transferase</keyword>
<dbReference type="SMART" id="SM00248">
    <property type="entry name" value="ANK"/>
    <property type="match status" value="4"/>
</dbReference>
<evidence type="ECO:0000256" key="14">
    <source>
        <dbReference type="PROSITE-ProRule" id="PRU00191"/>
    </source>
</evidence>
<evidence type="ECO:0000313" key="19">
    <source>
        <dbReference type="EMBL" id="CAD7640049.1"/>
    </source>
</evidence>
<evidence type="ECO:0000256" key="2">
    <source>
        <dbReference type="ARBA" id="ARBA00022483"/>
    </source>
</evidence>
<accession>A0A7R9LE70</accession>
<dbReference type="GO" id="GO:0004715">
    <property type="term" value="F:non-membrane spanning protein tyrosine kinase activity"/>
    <property type="evidence" value="ECO:0007669"/>
    <property type="project" value="UniProtKB-EC"/>
</dbReference>
<dbReference type="GO" id="GO:0002009">
    <property type="term" value="P:morphogenesis of an epithelium"/>
    <property type="evidence" value="ECO:0007669"/>
    <property type="project" value="UniProtKB-ARBA"/>
</dbReference>
<dbReference type="EMBL" id="CAJPIZ010022899">
    <property type="protein sequence ID" value="CAG2118074.1"/>
    <property type="molecule type" value="Genomic_DNA"/>
</dbReference>
<keyword evidence="20" id="KW-1185">Reference proteome</keyword>
<dbReference type="PROSITE" id="PS50297">
    <property type="entry name" value="ANK_REP_REGION"/>
    <property type="match status" value="1"/>
</dbReference>
<feature type="domain" description="SH2" evidence="17">
    <location>
        <begin position="246"/>
        <end position="338"/>
    </location>
</feature>
<dbReference type="PROSITE" id="PS50011">
    <property type="entry name" value="PROTEIN_KINASE_DOM"/>
    <property type="match status" value="1"/>
</dbReference>
<evidence type="ECO:0000256" key="5">
    <source>
        <dbReference type="ARBA" id="ARBA00022679"/>
    </source>
</evidence>
<feature type="binding site" evidence="15">
    <location>
        <position position="419"/>
    </location>
    <ligand>
        <name>ATP</name>
        <dbReference type="ChEBI" id="CHEBI:30616"/>
    </ligand>
</feature>
<dbReference type="EMBL" id="OC877474">
    <property type="protein sequence ID" value="CAD7640049.1"/>
    <property type="molecule type" value="Genomic_DNA"/>
</dbReference>
<dbReference type="InterPro" id="IPR036860">
    <property type="entry name" value="SH2_dom_sf"/>
</dbReference>
<dbReference type="InterPro" id="IPR036770">
    <property type="entry name" value="Ankyrin_rpt-contain_sf"/>
</dbReference>
<keyword evidence="9" id="KW-0638">Presynaptic neurotoxin</keyword>
<reference evidence="19" key="1">
    <citation type="submission" date="2020-11" db="EMBL/GenBank/DDBJ databases">
        <authorList>
            <person name="Tran Van P."/>
        </authorList>
    </citation>
    <scope>NUCLEOTIDE SEQUENCE</scope>
</reference>
<dbReference type="GO" id="GO:0044231">
    <property type="term" value="C:host cell presynaptic membrane"/>
    <property type="evidence" value="ECO:0007669"/>
    <property type="project" value="UniProtKB-KW"/>
</dbReference>
<dbReference type="InterPro" id="IPR011009">
    <property type="entry name" value="Kinase-like_dom_sf"/>
</dbReference>
<sequence>SCAYNGSVVHYQIQRIGAEPVFRLNDKVVYGLDSLVKRLRELNQTNESTVILKTHCQRDCPPIDSLCNGKSCLLHRAVTHGDHRLVTEILSSGDKQNLEVKDSRGRTALHLAIDLDETSIHRQIVEHLITAGANVNCKDFESITPLQLCAKLNKPIFAKLLLMDGKATTYDRSIGQNWVALHFGAHFGNVSVVSVLLESGAAPQPRDTADDRPADIALKMNHLECKKLCDFYSDRPLDHNLCRDEWLLENIRSRSCANQLLQRSGMRDGSYFVRISQNNSNNYILSMAHNQRVYHFKIQTRESFYFIDSGPYWPSLEHLISYHMVNSDGLPSALTAPVSSFINISINEMLIPGKTQNNKHWERNRDIVCNESEVTMKSILFINKKHVRVGSLIGIGEYGDVFKGFWQRSKNDRVLVAIKIVRRQGLHVNRKTDNFVKEVEVMASLKHPNIIRLLGVCVGPTLMMIQELAPMGSVLDYLMDKSNEAHICHDIKLWSKQIAIGMRYLERQHFVHRDLAARNVLIFTSKQIKISDFGLSRALGRDQSTYKASNWDRWPLKWYAPESLQYGTFTHATDVWSYGVVLWEMYSFGAQPYPDIDSPLIIRFLESGKRLSKPIMCADIVFALMSLCWSYEPKNRPTFEEIVELMSANDSEYESIENELKLND</sequence>
<dbReference type="Pfam" id="PF00017">
    <property type="entry name" value="SH2"/>
    <property type="match status" value="1"/>
</dbReference>
<dbReference type="SUPFAM" id="SSF48403">
    <property type="entry name" value="Ankyrin repeat"/>
    <property type="match status" value="1"/>
</dbReference>
<keyword evidence="9" id="KW-0528">Neurotoxin</keyword>
<keyword evidence="4" id="KW-0597">Phosphoprotein</keyword>
<evidence type="ECO:0000259" key="18">
    <source>
        <dbReference type="PROSITE" id="PS50011"/>
    </source>
</evidence>
<dbReference type="Gene3D" id="3.30.505.10">
    <property type="entry name" value="SH2 domain"/>
    <property type="match status" value="1"/>
</dbReference>
<dbReference type="PROSITE" id="PS00107">
    <property type="entry name" value="PROTEIN_KINASE_ATP"/>
    <property type="match status" value="1"/>
</dbReference>
<keyword evidence="9" id="KW-0800">Toxin</keyword>
<dbReference type="GO" id="GO:0071944">
    <property type="term" value="C:cell periphery"/>
    <property type="evidence" value="ECO:0007669"/>
    <property type="project" value="UniProtKB-ARBA"/>
</dbReference>
<dbReference type="SUPFAM" id="SSF56112">
    <property type="entry name" value="Protein kinase-like (PK-like)"/>
    <property type="match status" value="1"/>
</dbReference>
<keyword evidence="6 15" id="KW-0547">Nucleotide-binding</keyword>
<dbReference type="PRINTS" id="PR00109">
    <property type="entry name" value="TYRKINASE"/>
</dbReference>
<dbReference type="InterPro" id="IPR008266">
    <property type="entry name" value="Tyr_kinase_AS"/>
</dbReference>
<dbReference type="Gene3D" id="1.25.40.20">
    <property type="entry name" value="Ankyrin repeat-containing domain"/>
    <property type="match status" value="2"/>
</dbReference>
<feature type="repeat" description="ANK" evidence="13">
    <location>
        <begin position="176"/>
        <end position="208"/>
    </location>
</feature>
<evidence type="ECO:0000256" key="3">
    <source>
        <dbReference type="ARBA" id="ARBA00022537"/>
    </source>
</evidence>
<dbReference type="FunFam" id="1.10.510.10:FF:000027">
    <property type="entry name" value="Receptor protein-tyrosine kinase"/>
    <property type="match status" value="1"/>
</dbReference>
<dbReference type="PANTHER" id="PTHR24418">
    <property type="entry name" value="TYROSINE-PROTEIN KINASE"/>
    <property type="match status" value="1"/>
</dbReference>
<dbReference type="Proteomes" id="UP000759131">
    <property type="component" value="Unassembled WGS sequence"/>
</dbReference>
<keyword evidence="2" id="KW-0268">Exocytosis</keyword>
<evidence type="ECO:0000259" key="17">
    <source>
        <dbReference type="PROSITE" id="PS50001"/>
    </source>
</evidence>
<dbReference type="PROSITE" id="PS50088">
    <property type="entry name" value="ANK_REPEAT"/>
    <property type="match status" value="2"/>
</dbReference>
<dbReference type="GO" id="GO:0007165">
    <property type="term" value="P:signal transduction"/>
    <property type="evidence" value="ECO:0007669"/>
    <property type="project" value="UniProtKB-ARBA"/>
</dbReference>
<keyword evidence="3" id="KW-0472">Membrane</keyword>
<evidence type="ECO:0000256" key="11">
    <source>
        <dbReference type="ARBA" id="ARBA00023298"/>
    </source>
</evidence>
<evidence type="ECO:0000256" key="15">
    <source>
        <dbReference type="PROSITE-ProRule" id="PRU10141"/>
    </source>
</evidence>
<keyword evidence="7 16" id="KW-0418">Kinase</keyword>
<evidence type="ECO:0000256" key="10">
    <source>
        <dbReference type="ARBA" id="ARBA00023137"/>
    </source>
</evidence>
<dbReference type="Gene3D" id="3.30.200.20">
    <property type="entry name" value="Phosphorylase Kinase, domain 1"/>
    <property type="match status" value="1"/>
</dbReference>
<dbReference type="SMART" id="SM00252">
    <property type="entry name" value="SH2"/>
    <property type="match status" value="1"/>
</dbReference>
<feature type="repeat" description="ANK" evidence="13">
    <location>
        <begin position="104"/>
        <end position="140"/>
    </location>
</feature>
<feature type="non-terminal residue" evidence="19">
    <location>
        <position position="664"/>
    </location>
</feature>
<dbReference type="InterPro" id="IPR017441">
    <property type="entry name" value="Protein_kinase_ATP_BS"/>
</dbReference>
<keyword evidence="10 16" id="KW-0829">Tyrosine-protein kinase</keyword>
<dbReference type="InterPro" id="IPR050198">
    <property type="entry name" value="Non-receptor_tyrosine_kinases"/>
</dbReference>
<dbReference type="SMART" id="SM00219">
    <property type="entry name" value="TyrKc"/>
    <property type="match status" value="1"/>
</dbReference>
<organism evidence="19">
    <name type="scientific">Medioppia subpectinata</name>
    <dbReference type="NCBI Taxonomy" id="1979941"/>
    <lineage>
        <taxon>Eukaryota</taxon>
        <taxon>Metazoa</taxon>
        <taxon>Ecdysozoa</taxon>
        <taxon>Arthropoda</taxon>
        <taxon>Chelicerata</taxon>
        <taxon>Arachnida</taxon>
        <taxon>Acari</taxon>
        <taxon>Acariformes</taxon>
        <taxon>Sarcoptiformes</taxon>
        <taxon>Oribatida</taxon>
        <taxon>Brachypylina</taxon>
        <taxon>Oppioidea</taxon>
        <taxon>Oppiidae</taxon>
        <taxon>Medioppia</taxon>
    </lineage>
</organism>
<evidence type="ECO:0000256" key="6">
    <source>
        <dbReference type="ARBA" id="ARBA00022741"/>
    </source>
</evidence>
<protein>
    <recommendedName>
        <fullName evidence="16">Tyrosine-protein kinase</fullName>
        <ecNumber evidence="16">2.7.10.2</ecNumber>
    </recommendedName>
</protein>
<comment type="similarity">
    <text evidence="16">Belongs to the protein kinase superfamily. Tyr protein kinase family.</text>
</comment>
<dbReference type="AlphaFoldDB" id="A0A7R9LE70"/>
<comment type="catalytic activity">
    <reaction evidence="12 16">
        <text>L-tyrosyl-[protein] + ATP = O-phospho-L-tyrosyl-[protein] + ADP + H(+)</text>
        <dbReference type="Rhea" id="RHEA:10596"/>
        <dbReference type="Rhea" id="RHEA-COMP:10136"/>
        <dbReference type="Rhea" id="RHEA-COMP:20101"/>
        <dbReference type="ChEBI" id="CHEBI:15378"/>
        <dbReference type="ChEBI" id="CHEBI:30616"/>
        <dbReference type="ChEBI" id="CHEBI:46858"/>
        <dbReference type="ChEBI" id="CHEBI:61978"/>
        <dbReference type="ChEBI" id="CHEBI:456216"/>
        <dbReference type="EC" id="2.7.10.2"/>
    </reaction>
</comment>
<dbReference type="PROSITE" id="PS00109">
    <property type="entry name" value="PROTEIN_KINASE_TYR"/>
    <property type="match status" value="1"/>
</dbReference>
<dbReference type="PROSITE" id="PS50001">
    <property type="entry name" value="SH2"/>
    <property type="match status" value="1"/>
</dbReference>
<keyword evidence="3" id="KW-1052">Target cell membrane</keyword>
<keyword evidence="8 15" id="KW-0067">ATP-binding</keyword>
<dbReference type="Pfam" id="PF12796">
    <property type="entry name" value="Ank_2"/>
    <property type="match status" value="1"/>
</dbReference>
<dbReference type="InterPro" id="IPR002110">
    <property type="entry name" value="Ankyrin_rpt"/>
</dbReference>
<keyword evidence="11" id="KW-1053">Target membrane</keyword>
<evidence type="ECO:0000256" key="16">
    <source>
        <dbReference type="RuleBase" id="RU362096"/>
    </source>
</evidence>
<dbReference type="Gene3D" id="1.10.510.10">
    <property type="entry name" value="Transferase(Phosphotransferase) domain 1"/>
    <property type="match status" value="1"/>
</dbReference>
<evidence type="ECO:0000313" key="20">
    <source>
        <dbReference type="Proteomes" id="UP000759131"/>
    </source>
</evidence>
<dbReference type="GO" id="GO:0006887">
    <property type="term" value="P:exocytosis"/>
    <property type="evidence" value="ECO:0007669"/>
    <property type="project" value="UniProtKB-KW"/>
</dbReference>
<dbReference type="SUPFAM" id="SSF55550">
    <property type="entry name" value="SH2 domain"/>
    <property type="match status" value="1"/>
</dbReference>
<keyword evidence="14" id="KW-0727">SH2 domain</keyword>
<evidence type="ECO:0000256" key="8">
    <source>
        <dbReference type="ARBA" id="ARBA00022840"/>
    </source>
</evidence>
<dbReference type="EC" id="2.7.10.2" evidence="16"/>
<comment type="subcellular location">
    <subcellularLocation>
        <location evidence="1">Target cell membrane</location>
    </subcellularLocation>
</comment>
<name>A0A7R9LE70_9ACAR</name>
<evidence type="ECO:0000256" key="13">
    <source>
        <dbReference type="PROSITE-ProRule" id="PRU00023"/>
    </source>
</evidence>
<proteinExistence type="inferred from homology"/>